<dbReference type="AlphaFoldDB" id="A0A645FSV9"/>
<organism evidence="1">
    <name type="scientific">bioreactor metagenome</name>
    <dbReference type="NCBI Taxonomy" id="1076179"/>
    <lineage>
        <taxon>unclassified sequences</taxon>
        <taxon>metagenomes</taxon>
        <taxon>ecological metagenomes</taxon>
    </lineage>
</organism>
<gene>
    <name evidence="1" type="ORF">SDC9_164891</name>
</gene>
<protein>
    <submittedName>
        <fullName evidence="1">Uncharacterized protein</fullName>
    </submittedName>
</protein>
<sequence>MISFRHKKVIIYKSNEFCSNITQKVYPLRPIYVYSIQGTYNYYKYLDIDRILYNIDLRMAYIDFFQYNDIIQSCTHLSY</sequence>
<comment type="caution">
    <text evidence="1">The sequence shown here is derived from an EMBL/GenBank/DDBJ whole genome shotgun (WGS) entry which is preliminary data.</text>
</comment>
<reference evidence="1" key="1">
    <citation type="submission" date="2019-08" db="EMBL/GenBank/DDBJ databases">
        <authorList>
            <person name="Kucharzyk K."/>
            <person name="Murdoch R.W."/>
            <person name="Higgins S."/>
            <person name="Loffler F."/>
        </authorList>
    </citation>
    <scope>NUCLEOTIDE SEQUENCE</scope>
</reference>
<dbReference type="EMBL" id="VSSQ01064696">
    <property type="protein sequence ID" value="MPN17537.1"/>
    <property type="molecule type" value="Genomic_DNA"/>
</dbReference>
<proteinExistence type="predicted"/>
<evidence type="ECO:0000313" key="1">
    <source>
        <dbReference type="EMBL" id="MPN17537.1"/>
    </source>
</evidence>
<accession>A0A645FSV9</accession>
<name>A0A645FSV9_9ZZZZ</name>